<dbReference type="SUPFAM" id="SSF55447">
    <property type="entry name" value="CO dehydrogenase flavoprotein C-terminal domain-like"/>
    <property type="match status" value="1"/>
</dbReference>
<gene>
    <name evidence="5" type="ORF">LCGC14_2538280</name>
</gene>
<evidence type="ECO:0000256" key="1">
    <source>
        <dbReference type="ARBA" id="ARBA00022630"/>
    </source>
</evidence>
<evidence type="ECO:0000259" key="4">
    <source>
        <dbReference type="SMART" id="SM01092"/>
    </source>
</evidence>
<proteinExistence type="predicted"/>
<feature type="domain" description="CO dehydrogenase flavoprotein C-terminal" evidence="4">
    <location>
        <begin position="14"/>
        <end position="115"/>
    </location>
</feature>
<name>A0A0F9ARK5_9ZZZZ</name>
<protein>
    <recommendedName>
        <fullName evidence="4">CO dehydrogenase flavoprotein C-terminal domain-containing protein</fullName>
    </recommendedName>
</protein>
<dbReference type="SMART" id="SM01092">
    <property type="entry name" value="CO_deh_flav_C"/>
    <property type="match status" value="1"/>
</dbReference>
<accession>A0A0F9ARK5</accession>
<keyword evidence="2" id="KW-0274">FAD</keyword>
<dbReference type="InterPro" id="IPR005107">
    <property type="entry name" value="CO_DH_flav_C"/>
</dbReference>
<dbReference type="EMBL" id="LAZR01041360">
    <property type="protein sequence ID" value="KKL12189.1"/>
    <property type="molecule type" value="Genomic_DNA"/>
</dbReference>
<dbReference type="InterPro" id="IPR051312">
    <property type="entry name" value="Diverse_Substr_Oxidored"/>
</dbReference>
<organism evidence="5">
    <name type="scientific">marine sediment metagenome</name>
    <dbReference type="NCBI Taxonomy" id="412755"/>
    <lineage>
        <taxon>unclassified sequences</taxon>
        <taxon>metagenomes</taxon>
        <taxon>ecological metagenomes</taxon>
    </lineage>
</organism>
<keyword evidence="3" id="KW-0560">Oxidoreductase</keyword>
<evidence type="ECO:0000313" key="5">
    <source>
        <dbReference type="EMBL" id="KKL12189.1"/>
    </source>
</evidence>
<dbReference type="AlphaFoldDB" id="A0A0F9ARK5"/>
<evidence type="ECO:0000256" key="2">
    <source>
        <dbReference type="ARBA" id="ARBA00022827"/>
    </source>
</evidence>
<dbReference type="InterPro" id="IPR036683">
    <property type="entry name" value="CO_DH_flav_C_dom_sf"/>
</dbReference>
<feature type="non-terminal residue" evidence="5">
    <location>
        <position position="1"/>
    </location>
</feature>
<dbReference type="GO" id="GO:0016491">
    <property type="term" value="F:oxidoreductase activity"/>
    <property type="evidence" value="ECO:0007669"/>
    <property type="project" value="UniProtKB-KW"/>
</dbReference>
<sequence length="138" mass="15170">KVTIPKRPESLKLGCHKISKRFEDDISTVCLVVAVEHAQNIITQARCAMGGMAAIPKRAKCVEQLLLSQPLHVSHFIDAARAISDDFSPMSDVRSSANYRLTVSKNLMQRIGIEFCQQVAPINSSNNIAITRISHASL</sequence>
<dbReference type="PANTHER" id="PTHR42659">
    <property type="entry name" value="XANTHINE DEHYDROGENASE SUBUNIT C-RELATED"/>
    <property type="match status" value="1"/>
</dbReference>
<dbReference type="Gene3D" id="3.30.390.50">
    <property type="entry name" value="CO dehydrogenase flavoprotein, C-terminal domain"/>
    <property type="match status" value="1"/>
</dbReference>
<comment type="caution">
    <text evidence="5">The sequence shown here is derived from an EMBL/GenBank/DDBJ whole genome shotgun (WGS) entry which is preliminary data.</text>
</comment>
<evidence type="ECO:0000256" key="3">
    <source>
        <dbReference type="ARBA" id="ARBA00023002"/>
    </source>
</evidence>
<dbReference type="PANTHER" id="PTHR42659:SF2">
    <property type="entry name" value="XANTHINE DEHYDROGENASE SUBUNIT C-RELATED"/>
    <property type="match status" value="1"/>
</dbReference>
<dbReference type="Pfam" id="PF03450">
    <property type="entry name" value="CO_deh_flav_C"/>
    <property type="match status" value="1"/>
</dbReference>
<keyword evidence="1" id="KW-0285">Flavoprotein</keyword>
<reference evidence="5" key="1">
    <citation type="journal article" date="2015" name="Nature">
        <title>Complex archaea that bridge the gap between prokaryotes and eukaryotes.</title>
        <authorList>
            <person name="Spang A."/>
            <person name="Saw J.H."/>
            <person name="Jorgensen S.L."/>
            <person name="Zaremba-Niedzwiedzka K."/>
            <person name="Martijn J."/>
            <person name="Lind A.E."/>
            <person name="van Eijk R."/>
            <person name="Schleper C."/>
            <person name="Guy L."/>
            <person name="Ettema T.J."/>
        </authorList>
    </citation>
    <scope>NUCLEOTIDE SEQUENCE</scope>
</reference>